<dbReference type="AlphaFoldDB" id="A0A672HDU0"/>
<dbReference type="Ensembl" id="ENSSFAT00005028279.1">
    <property type="protein sequence ID" value="ENSSFAP00005027237.1"/>
    <property type="gene ID" value="ENSSFAG00005013912.1"/>
</dbReference>
<keyword evidence="2" id="KW-1185">Reference proteome</keyword>
<dbReference type="PANTHER" id="PTHR21301">
    <property type="entry name" value="REVERSE TRANSCRIPTASE"/>
    <property type="match status" value="1"/>
</dbReference>
<reference evidence="1" key="2">
    <citation type="submission" date="2025-08" db="UniProtKB">
        <authorList>
            <consortium name="Ensembl"/>
        </authorList>
    </citation>
    <scope>IDENTIFICATION</scope>
</reference>
<evidence type="ECO:0008006" key="3">
    <source>
        <dbReference type="Google" id="ProtNLM"/>
    </source>
</evidence>
<reference evidence="1" key="1">
    <citation type="submission" date="2019-06" db="EMBL/GenBank/DDBJ databases">
        <authorList>
            <consortium name="Wellcome Sanger Institute Data Sharing"/>
        </authorList>
    </citation>
    <scope>NUCLEOTIDE SEQUENCE [LARGE SCALE GENOMIC DNA]</scope>
</reference>
<dbReference type="Proteomes" id="UP000472267">
    <property type="component" value="Chromosome 3"/>
</dbReference>
<organism evidence="1 2">
    <name type="scientific">Salarias fasciatus</name>
    <name type="common">Jewelled blenny</name>
    <name type="synonym">Blennius fasciatus</name>
    <dbReference type="NCBI Taxonomy" id="181472"/>
    <lineage>
        <taxon>Eukaryota</taxon>
        <taxon>Metazoa</taxon>
        <taxon>Chordata</taxon>
        <taxon>Craniata</taxon>
        <taxon>Vertebrata</taxon>
        <taxon>Euteleostomi</taxon>
        <taxon>Actinopterygii</taxon>
        <taxon>Neopterygii</taxon>
        <taxon>Teleostei</taxon>
        <taxon>Neoteleostei</taxon>
        <taxon>Acanthomorphata</taxon>
        <taxon>Ovalentaria</taxon>
        <taxon>Blenniimorphae</taxon>
        <taxon>Blenniiformes</taxon>
        <taxon>Blennioidei</taxon>
        <taxon>Blenniidae</taxon>
        <taxon>Salariinae</taxon>
        <taxon>Salarias</taxon>
    </lineage>
</organism>
<dbReference type="InParanoid" id="A0A672HDU0"/>
<sequence>MKGAHFALLKERIRSKLPPGNITKEERKAIHTLKNDKTITIIPADKGRVTVVMDTKCYEQKMEDMLKDTDTYEIMKKDPTEEKKKPLKVLLKPLLAEEKIDKDTYNHLIPTANITPRIYGTPKIRRKDAPLRPVVDSIGSVTYNLSKALVDLIKPLVGQSNQHCKNSRQLVEESKTFKYAQMKS</sequence>
<dbReference type="PANTHER" id="PTHR21301:SF11">
    <property type="entry name" value="GIY-YIG DOMAIN-CONTAINING PROTEIN"/>
    <property type="match status" value="1"/>
</dbReference>
<evidence type="ECO:0000313" key="2">
    <source>
        <dbReference type="Proteomes" id="UP000472267"/>
    </source>
</evidence>
<reference evidence="1" key="3">
    <citation type="submission" date="2025-09" db="UniProtKB">
        <authorList>
            <consortium name="Ensembl"/>
        </authorList>
    </citation>
    <scope>IDENTIFICATION</scope>
</reference>
<proteinExistence type="predicted"/>
<evidence type="ECO:0000313" key="1">
    <source>
        <dbReference type="Ensembl" id="ENSSFAP00005027237.1"/>
    </source>
</evidence>
<protein>
    <recommendedName>
        <fullName evidence="3">Reverse transcriptase domain-containing protein</fullName>
    </recommendedName>
</protein>
<dbReference type="OMA" id="HCKNSKQ"/>
<accession>A0A672HDU0</accession>
<name>A0A672HDU0_SALFA</name>